<dbReference type="EMBL" id="LO017727">
    <property type="protein sequence ID" value="CRH07098.1"/>
    <property type="molecule type" value="Genomic_DNA"/>
</dbReference>
<evidence type="ECO:0000313" key="3">
    <source>
        <dbReference type="EMBL" id="CRH07098.1"/>
    </source>
</evidence>
<feature type="compositionally biased region" description="Basic and acidic residues" evidence="1">
    <location>
        <begin position="51"/>
        <end position="65"/>
    </location>
</feature>
<proteinExistence type="predicted"/>
<feature type="signal peptide" evidence="2">
    <location>
        <begin position="1"/>
        <end position="33"/>
    </location>
</feature>
<name>A0A1S7LKF2_MAGMO</name>
<feature type="compositionally biased region" description="Basic and acidic residues" evidence="1">
    <location>
        <begin position="162"/>
        <end position="171"/>
    </location>
</feature>
<evidence type="ECO:0000256" key="2">
    <source>
        <dbReference type="SAM" id="SignalP"/>
    </source>
</evidence>
<keyword evidence="2" id="KW-0732">Signal</keyword>
<feature type="region of interest" description="Disordered" evidence="1">
    <location>
        <begin position="40"/>
        <end position="246"/>
    </location>
</feature>
<reference evidence="3" key="1">
    <citation type="submission" date="2015-04" db="EMBL/GenBank/DDBJ databases">
        <authorList>
            <person name="Syromyatnikov M.Y."/>
            <person name="Popov V.N."/>
        </authorList>
    </citation>
    <scope>NUCLEOTIDE SEQUENCE</scope>
    <source>
        <strain evidence="3">MO-1</strain>
    </source>
</reference>
<sequence>MATLRQLHHTTNSRNGSLAALCAVLIASGVVLGADAASAQWSDQHWSSPPREARPNRAPHRHDPYAQEPQQGYGSGYGSQPPATGYGYGNRSDGGYNQRPYGGGYSGYGKSSQRRSGNRFQASRPWGGVPPQSRSYSDGQPSDDPYRRMAPWGEQVSPSREATPRYHRWPDDDGGQYPNPRPLRSGRANPWQDDDLDLYAPARSKWDRPNEASPQGYNPNNRSRLQSYDRQGSGWDGRGYRLPDDQMRAPYTPWNLPQDRYGQGWLGNDWGTPSIEGSFR</sequence>
<evidence type="ECO:0000256" key="1">
    <source>
        <dbReference type="SAM" id="MobiDB-lite"/>
    </source>
</evidence>
<feature type="chain" id="PRO_5012639345" description="Translation initiation factor IF-2" evidence="2">
    <location>
        <begin position="34"/>
        <end position="280"/>
    </location>
</feature>
<evidence type="ECO:0008006" key="4">
    <source>
        <dbReference type="Google" id="ProtNLM"/>
    </source>
</evidence>
<protein>
    <recommendedName>
        <fullName evidence="4">Translation initiation factor IF-2</fullName>
    </recommendedName>
</protein>
<organism evidence="3">
    <name type="scientific">Magnetococcus massalia (strain MO-1)</name>
    <dbReference type="NCBI Taxonomy" id="451514"/>
    <lineage>
        <taxon>Bacteria</taxon>
        <taxon>Pseudomonadati</taxon>
        <taxon>Pseudomonadota</taxon>
        <taxon>Magnetococcia</taxon>
        <taxon>Magnetococcales</taxon>
        <taxon>Magnetococcaceae</taxon>
        <taxon>Magnetococcus</taxon>
    </lineage>
</organism>
<dbReference type="AlphaFoldDB" id="A0A1S7LKF2"/>
<gene>
    <name evidence="3" type="ORF">MAGMO_2952</name>
</gene>
<accession>A0A1S7LKF2</accession>
<feature type="compositionally biased region" description="Polar residues" evidence="1">
    <location>
        <begin position="212"/>
        <end position="230"/>
    </location>
</feature>